<keyword evidence="3" id="KW-0460">Magnesium</keyword>
<feature type="binding site" evidence="3">
    <location>
        <position position="57"/>
    </location>
    <ligand>
        <name>Mg(2+)</name>
        <dbReference type="ChEBI" id="CHEBI:18420"/>
        <label>1</label>
    </ligand>
</feature>
<dbReference type="Pfam" id="PF03747">
    <property type="entry name" value="ADP_ribosyl_GH"/>
    <property type="match status" value="1"/>
</dbReference>
<keyword evidence="3" id="KW-0479">Metal-binding</keyword>
<evidence type="ECO:0000256" key="1">
    <source>
        <dbReference type="ARBA" id="ARBA00010702"/>
    </source>
</evidence>
<dbReference type="RefSeq" id="WP_154532400.1">
    <property type="nucleotide sequence ID" value="NZ_VULX01000032.1"/>
</dbReference>
<dbReference type="PANTHER" id="PTHR16222:SF24">
    <property type="entry name" value="ADP-RIBOSYLHYDROLASE ARH3"/>
    <property type="match status" value="1"/>
</dbReference>
<comment type="similarity">
    <text evidence="1">Belongs to the ADP-ribosylglycohydrolase family.</text>
</comment>
<name>A0A7X2N0G6_9CLOT</name>
<dbReference type="InterPro" id="IPR005502">
    <property type="entry name" value="Ribosyl_crysJ1"/>
</dbReference>
<dbReference type="InterPro" id="IPR036705">
    <property type="entry name" value="Ribosyl_crysJ1_sf"/>
</dbReference>
<evidence type="ECO:0000256" key="3">
    <source>
        <dbReference type="PIRSR" id="PIRSR605502-1"/>
    </source>
</evidence>
<dbReference type="Proteomes" id="UP000460287">
    <property type="component" value="Unassembled WGS sequence"/>
</dbReference>
<evidence type="ECO:0000313" key="4">
    <source>
        <dbReference type="EMBL" id="MSR92469.1"/>
    </source>
</evidence>
<dbReference type="GO" id="GO:0046872">
    <property type="term" value="F:metal ion binding"/>
    <property type="evidence" value="ECO:0007669"/>
    <property type="project" value="UniProtKB-KW"/>
</dbReference>
<keyword evidence="2 4" id="KW-0378">Hydrolase</keyword>
<proteinExistence type="inferred from homology"/>
<feature type="binding site" evidence="3">
    <location>
        <position position="56"/>
    </location>
    <ligand>
        <name>Mg(2+)</name>
        <dbReference type="ChEBI" id="CHEBI:18420"/>
        <label>1</label>
    </ligand>
</feature>
<comment type="cofactor">
    <cofactor evidence="3">
        <name>Mg(2+)</name>
        <dbReference type="ChEBI" id="CHEBI:18420"/>
    </cofactor>
    <text evidence="3">Binds 2 magnesium ions per subunit.</text>
</comment>
<organism evidence="4 5">
    <name type="scientific">Inconstantimicrobium porci</name>
    <dbReference type="NCBI Taxonomy" id="2652291"/>
    <lineage>
        <taxon>Bacteria</taxon>
        <taxon>Bacillati</taxon>
        <taxon>Bacillota</taxon>
        <taxon>Clostridia</taxon>
        <taxon>Eubacteriales</taxon>
        <taxon>Clostridiaceae</taxon>
        <taxon>Inconstantimicrobium</taxon>
    </lineage>
</organism>
<dbReference type="GO" id="GO:0016787">
    <property type="term" value="F:hydrolase activity"/>
    <property type="evidence" value="ECO:0007669"/>
    <property type="project" value="UniProtKB-KW"/>
</dbReference>
<reference evidence="4 5" key="1">
    <citation type="submission" date="2019-08" db="EMBL/GenBank/DDBJ databases">
        <title>In-depth cultivation of the pig gut microbiome towards novel bacterial diversity and tailored functional studies.</title>
        <authorList>
            <person name="Wylensek D."/>
            <person name="Hitch T.C.A."/>
            <person name="Clavel T."/>
        </authorList>
    </citation>
    <scope>NUCLEOTIDE SEQUENCE [LARGE SCALE GENOMIC DNA]</scope>
    <source>
        <strain evidence="4 5">WCA-383-APC-5B</strain>
    </source>
</reference>
<evidence type="ECO:0000313" key="5">
    <source>
        <dbReference type="Proteomes" id="UP000460287"/>
    </source>
</evidence>
<dbReference type="SUPFAM" id="SSF101478">
    <property type="entry name" value="ADP-ribosylglycohydrolase"/>
    <property type="match status" value="1"/>
</dbReference>
<protein>
    <submittedName>
        <fullName evidence="4">ADP-ribosylglycohydrolase family protein</fullName>
    </submittedName>
</protein>
<keyword evidence="5" id="KW-1185">Reference proteome</keyword>
<feature type="binding site" evidence="3">
    <location>
        <position position="266"/>
    </location>
    <ligand>
        <name>Mg(2+)</name>
        <dbReference type="ChEBI" id="CHEBI:18420"/>
        <label>1</label>
    </ligand>
</feature>
<dbReference type="AlphaFoldDB" id="A0A7X2N0G6"/>
<dbReference type="EMBL" id="VULX01000032">
    <property type="protein sequence ID" value="MSR92469.1"/>
    <property type="molecule type" value="Genomic_DNA"/>
</dbReference>
<comment type="caution">
    <text evidence="4">The sequence shown here is derived from an EMBL/GenBank/DDBJ whole genome shotgun (WGS) entry which is preliminary data.</text>
</comment>
<dbReference type="InterPro" id="IPR050792">
    <property type="entry name" value="ADP-ribosylglycohydrolase"/>
</dbReference>
<sequence>MKNDIDIKLYGGIFGFVVGDALGVPVEFISRNERKSDPVNSMRSYGSYKMPAGTWSDDSSLTLCLMDCINHGYSTEALAENFIKYYKYGFMTPYNKNFDIGITTEEAIERMIRGINPVECGSFSEEKSGNGSLMRILPLAYYTKDMSPLERIHFVEEVSSLTHAQKICKIACIFYNQVAIELLNDCGKEEAYKNAINFVNITCANEYSQDMKTLGRILNGEISDLKEDEIKSSGYVVDTLEAVMWCFMTTNCYKDSVLKAINLGEDTDTIAAITGGLSGIYYGYNTIPKEWLKTIAKKNTISRMIKEFQRAVDIHKSVV</sequence>
<dbReference type="PANTHER" id="PTHR16222">
    <property type="entry name" value="ADP-RIBOSYLGLYCOHYDROLASE"/>
    <property type="match status" value="1"/>
</dbReference>
<dbReference type="Gene3D" id="1.10.4080.10">
    <property type="entry name" value="ADP-ribosylation/Crystallin J1"/>
    <property type="match status" value="1"/>
</dbReference>
<feature type="binding site" evidence="3">
    <location>
        <position position="58"/>
    </location>
    <ligand>
        <name>Mg(2+)</name>
        <dbReference type="ChEBI" id="CHEBI:18420"/>
        <label>1</label>
    </ligand>
</feature>
<feature type="binding site" evidence="3">
    <location>
        <position position="268"/>
    </location>
    <ligand>
        <name>Mg(2+)</name>
        <dbReference type="ChEBI" id="CHEBI:18420"/>
        <label>1</label>
    </ligand>
</feature>
<accession>A0A7X2N0G6</accession>
<gene>
    <name evidence="4" type="ORF">FYJ33_13980</name>
</gene>
<feature type="binding site" evidence="3">
    <location>
        <position position="269"/>
    </location>
    <ligand>
        <name>Mg(2+)</name>
        <dbReference type="ChEBI" id="CHEBI:18420"/>
        <label>1</label>
    </ligand>
</feature>
<evidence type="ECO:0000256" key="2">
    <source>
        <dbReference type="ARBA" id="ARBA00022801"/>
    </source>
</evidence>